<organism evidence="8 10">
    <name type="scientific">Mesomycoplasma hyopneumoniae</name>
    <name type="common">Mycoplasma hyopneumoniae</name>
    <dbReference type="NCBI Taxonomy" id="2099"/>
    <lineage>
        <taxon>Bacteria</taxon>
        <taxon>Bacillati</taxon>
        <taxon>Mycoplasmatota</taxon>
        <taxon>Mycoplasmoidales</taxon>
        <taxon>Metamycoplasmataceae</taxon>
        <taxon>Mesomycoplasma</taxon>
    </lineage>
</organism>
<dbReference type="SUPFAM" id="SSF54631">
    <property type="entry name" value="CBS-domain pair"/>
    <property type="match status" value="1"/>
</dbReference>
<dbReference type="PANTHER" id="PTHR22777">
    <property type="entry name" value="HEMOLYSIN-RELATED"/>
    <property type="match status" value="1"/>
</dbReference>
<feature type="domain" description="CBS" evidence="6">
    <location>
        <begin position="199"/>
        <end position="257"/>
    </location>
</feature>
<keyword evidence="4 5" id="KW-1133">Transmembrane helix</keyword>
<feature type="transmembrane region" description="Helical" evidence="5">
    <location>
        <begin position="125"/>
        <end position="144"/>
    </location>
</feature>
<dbReference type="SMART" id="SM00116">
    <property type="entry name" value="CBS"/>
    <property type="match status" value="1"/>
</dbReference>
<dbReference type="EMBL" id="CP022714">
    <property type="protein sequence ID" value="ASU14031.1"/>
    <property type="molecule type" value="Genomic_DNA"/>
</dbReference>
<dbReference type="Gene3D" id="3.10.580.10">
    <property type="entry name" value="CBS-domain"/>
    <property type="match status" value="1"/>
</dbReference>
<dbReference type="GO" id="GO:0005886">
    <property type="term" value="C:plasma membrane"/>
    <property type="evidence" value="ECO:0007669"/>
    <property type="project" value="TreeGrafter"/>
</dbReference>
<dbReference type="RefSeq" id="WP_011206494.1">
    <property type="nucleotide sequence ID" value="NZ_CP034597.1"/>
</dbReference>
<name>A0A223M8Z1_MESHO</name>
<evidence type="ECO:0000256" key="1">
    <source>
        <dbReference type="ARBA" id="ARBA00022737"/>
    </source>
</evidence>
<evidence type="ECO:0000256" key="2">
    <source>
        <dbReference type="ARBA" id="ARBA00023122"/>
    </source>
</evidence>
<protein>
    <submittedName>
        <fullName evidence="9">DUF21 domain-containing protein</fullName>
    </submittedName>
</protein>
<dbReference type="Proteomes" id="UP000215452">
    <property type="component" value="Chromosome"/>
</dbReference>
<dbReference type="EMBL" id="VBRW01000001">
    <property type="protein sequence ID" value="MCI8283011.1"/>
    <property type="molecule type" value="Genomic_DNA"/>
</dbReference>
<evidence type="ECO:0000313" key="11">
    <source>
        <dbReference type="Proteomes" id="UP001203104"/>
    </source>
</evidence>
<keyword evidence="4 5" id="KW-0472">Membrane</keyword>
<sequence>MALYFAILSVVLVILFFISAIFSASETVFTATSRVKVDENIADSFWGKKQILRYYDNYEKTLTIILIWNNIVNIGISIIISTFFSSLPINESLQILISIAATTPPLIIFGEIYPKIFGRKKPILFLKYFWFFIGFFYYFLYPLATLMTKFVKKINVTNTENELKKIILQAQREEVLEKEESDLAIRALDFDSFKTAKHFTKLKDLVYVNYEDSLESIKNVIIDHNFSRIPVWKENNFIGILLSKDILYLDKFDINDHIVETPLLLATNLIKTNYEILKKAKSHLGFVIDNVENKKIIGILTFEDILECLFGPIYDEYDYRDDLDFYQINPNQITTKAETNIVTINKALKVDLPVSFKDLNQWLLAQKPKKKLILGDKIYFRSPLYSLEFEIISKNANNIEVKITKNENQV</sequence>
<reference evidence="8 10" key="1">
    <citation type="submission" date="2017-08" db="EMBL/GenBank/DDBJ databases">
        <title>The complete genome sequence of a Mycoplasma hyopneumoniae isolate in Korea.</title>
        <authorList>
            <person name="Han J."/>
            <person name="Lee N."/>
        </authorList>
    </citation>
    <scope>NUCLEOTIDE SEQUENCE [LARGE SCALE GENOMIC DNA]</scope>
    <source>
        <strain evidence="8 10">KM014</strain>
    </source>
</reference>
<accession>A0A223M8Z1</accession>
<evidence type="ECO:0000259" key="6">
    <source>
        <dbReference type="PROSITE" id="PS51371"/>
    </source>
</evidence>
<dbReference type="GeneID" id="41334945"/>
<feature type="transmembrane region" description="Helical" evidence="5">
    <location>
        <begin position="93"/>
        <end position="113"/>
    </location>
</feature>
<dbReference type="Pfam" id="PF01595">
    <property type="entry name" value="CNNM"/>
    <property type="match status" value="1"/>
</dbReference>
<evidence type="ECO:0000256" key="4">
    <source>
        <dbReference type="PROSITE-ProRule" id="PRU01193"/>
    </source>
</evidence>
<feature type="domain" description="CNNM transmembrane" evidence="7">
    <location>
        <begin position="1"/>
        <end position="180"/>
    </location>
</feature>
<evidence type="ECO:0000313" key="10">
    <source>
        <dbReference type="Proteomes" id="UP000215452"/>
    </source>
</evidence>
<proteinExistence type="predicted"/>
<evidence type="ECO:0000313" key="8">
    <source>
        <dbReference type="EMBL" id="ASU14031.1"/>
    </source>
</evidence>
<dbReference type="PROSITE" id="PS51371">
    <property type="entry name" value="CBS"/>
    <property type="match status" value="1"/>
</dbReference>
<reference evidence="9 11" key="2">
    <citation type="submission" date="2019-05" db="EMBL/GenBank/DDBJ databases">
        <title>Genome sequencing and assembly of Mycoplasma hyopneumoniae strains UFV01 and UFV02.</title>
        <authorList>
            <person name="De Souza L.F."/>
            <person name="Gonzaga N.F."/>
            <person name="Santos M.R."/>
            <person name="Deeney A.S."/>
            <person name="Vidigal P.M.P."/>
            <person name="Moreira M.A.S."/>
            <person name="Fietto J.R.L."/>
            <person name="Bressan G.C."/>
            <person name="Rycroft A.N."/>
            <person name="Silva Junior A."/>
        </authorList>
    </citation>
    <scope>NUCLEOTIDE SEQUENCE [LARGE SCALE GENOMIC DNA]</scope>
    <source>
        <strain evidence="9 11">UFV01</strain>
    </source>
</reference>
<dbReference type="PANTHER" id="PTHR22777:SF17">
    <property type="entry name" value="UPF0053 PROTEIN SLL0260"/>
    <property type="match status" value="1"/>
</dbReference>
<evidence type="ECO:0000313" key="9">
    <source>
        <dbReference type="EMBL" id="MCI8283011.1"/>
    </source>
</evidence>
<keyword evidence="1" id="KW-0677">Repeat</keyword>
<feature type="transmembrane region" description="Helical" evidence="5">
    <location>
        <begin position="62"/>
        <end position="87"/>
    </location>
</feature>
<dbReference type="InterPro" id="IPR002550">
    <property type="entry name" value="CNNM"/>
</dbReference>
<gene>
    <name evidence="8" type="ORF">CIB43_00117</name>
    <name evidence="9" type="ORF">FEF30_00155</name>
</gene>
<keyword evidence="4 5" id="KW-0812">Transmembrane</keyword>
<evidence type="ECO:0000256" key="3">
    <source>
        <dbReference type="PROSITE-ProRule" id="PRU00703"/>
    </source>
</evidence>
<dbReference type="AlphaFoldDB" id="A0A223M8Z1"/>
<evidence type="ECO:0000259" key="7">
    <source>
        <dbReference type="PROSITE" id="PS51846"/>
    </source>
</evidence>
<feature type="transmembrane region" description="Helical" evidence="5">
    <location>
        <begin position="6"/>
        <end position="24"/>
    </location>
</feature>
<dbReference type="InterPro" id="IPR000644">
    <property type="entry name" value="CBS_dom"/>
</dbReference>
<dbReference type="InterPro" id="IPR046342">
    <property type="entry name" value="CBS_dom_sf"/>
</dbReference>
<dbReference type="Proteomes" id="UP001203104">
    <property type="component" value="Unassembled WGS sequence"/>
</dbReference>
<dbReference type="Pfam" id="PF00571">
    <property type="entry name" value="CBS"/>
    <property type="match status" value="1"/>
</dbReference>
<evidence type="ECO:0000256" key="5">
    <source>
        <dbReference type="SAM" id="Phobius"/>
    </source>
</evidence>
<dbReference type="OMA" id="IGATYWK"/>
<dbReference type="PROSITE" id="PS51846">
    <property type="entry name" value="CNNM"/>
    <property type="match status" value="1"/>
</dbReference>
<keyword evidence="2 3" id="KW-0129">CBS domain</keyword>